<dbReference type="Proteomes" id="UP000076078">
    <property type="component" value="Unassembled WGS sequence"/>
</dbReference>
<keyword evidence="1" id="KW-0175">Coiled coil</keyword>
<dbReference type="EMBL" id="LODT01000037">
    <property type="protein sequence ID" value="KYQ90711.1"/>
    <property type="molecule type" value="Genomic_DNA"/>
</dbReference>
<evidence type="ECO:0000313" key="3">
    <source>
        <dbReference type="Proteomes" id="UP000076078"/>
    </source>
</evidence>
<comment type="caution">
    <text evidence="2">The sequence shown here is derived from an EMBL/GenBank/DDBJ whole genome shotgun (WGS) entry which is preliminary data.</text>
</comment>
<accession>A0A151Z9T6</accession>
<reference evidence="2 3" key="1">
    <citation type="submission" date="2015-12" db="EMBL/GenBank/DDBJ databases">
        <title>Dictyostelia acquired genes for synthesis and detection of signals that induce cell-type specialization by lateral gene transfer from prokaryotes.</title>
        <authorList>
            <person name="Gloeckner G."/>
            <person name="Schaap P."/>
        </authorList>
    </citation>
    <scope>NUCLEOTIDE SEQUENCE [LARGE SCALE GENOMIC DNA]</scope>
    <source>
        <strain evidence="2 3">TK</strain>
    </source>
</reference>
<sequence length="191" mass="23271">MNLRSVFLELKEIYKNEYLKLKQCEFQSKNLKSQYQLILQEYNDIEIESLQLEITIKSLNLEILKLQSNLKSIMFYISQQNHDIIKLEFELINQNNLLPFEIESYKKEYEYWDKIKKEQDDMISNKLYPMEISQNKITIDENDSNKQNQLKNQILHFKNQYETKLKNNNKLKLEIQKYNEQLGKNQIKDQF</sequence>
<protein>
    <submittedName>
        <fullName evidence="2">Uncharacterized protein</fullName>
    </submittedName>
</protein>
<evidence type="ECO:0000256" key="1">
    <source>
        <dbReference type="SAM" id="Coils"/>
    </source>
</evidence>
<keyword evidence="3" id="KW-1185">Reference proteome</keyword>
<gene>
    <name evidence="2" type="ORF">DLAC_09346</name>
</gene>
<name>A0A151Z9T6_TIELA</name>
<proteinExistence type="predicted"/>
<organism evidence="2 3">
    <name type="scientific">Tieghemostelium lacteum</name>
    <name type="common">Slime mold</name>
    <name type="synonym">Dictyostelium lacteum</name>
    <dbReference type="NCBI Taxonomy" id="361077"/>
    <lineage>
        <taxon>Eukaryota</taxon>
        <taxon>Amoebozoa</taxon>
        <taxon>Evosea</taxon>
        <taxon>Eumycetozoa</taxon>
        <taxon>Dictyostelia</taxon>
        <taxon>Dictyosteliales</taxon>
        <taxon>Raperosteliaceae</taxon>
        <taxon>Tieghemostelium</taxon>
    </lineage>
</organism>
<dbReference type="AlphaFoldDB" id="A0A151Z9T6"/>
<feature type="coiled-coil region" evidence="1">
    <location>
        <begin position="161"/>
        <end position="188"/>
    </location>
</feature>
<dbReference type="InParanoid" id="A0A151Z9T6"/>
<evidence type="ECO:0000313" key="2">
    <source>
        <dbReference type="EMBL" id="KYQ90711.1"/>
    </source>
</evidence>